<evidence type="ECO:0000256" key="1">
    <source>
        <dbReference type="SAM" id="MobiDB-lite"/>
    </source>
</evidence>
<reference evidence="2" key="2">
    <citation type="submission" date="2023-04" db="EMBL/GenBank/DDBJ databases">
        <authorList>
            <person name="Bruccoleri R.E."/>
            <person name="Oakeley E.J."/>
            <person name="Faust A.-M."/>
            <person name="Dessus-Babus S."/>
            <person name="Altorfer M."/>
            <person name="Burckhardt D."/>
            <person name="Oertli M."/>
            <person name="Naumann U."/>
            <person name="Petersen F."/>
            <person name="Wong J."/>
        </authorList>
    </citation>
    <scope>NUCLEOTIDE SEQUENCE</scope>
    <source>
        <strain evidence="2">GSM-AAB239-AS_SAM_17_03QT</strain>
        <tissue evidence="2">Leaf</tissue>
    </source>
</reference>
<name>A0AAX6GPW5_IRIPA</name>
<sequence>MTKCRAHPYERGVGVCAACLRDRLLIVIAAREGAQSPELHWNLDPSPPPLLRPLEFPQSVSPYAGRRRHRHPRFFSTPQVGPTFDYERNLGGAAAAYAGRKKRSSVLSLLFGSSTGSRSWFLDLFSSRRRKTELPDRTGTFPEFDRGMSPDRDYDAESVCSSGYNTESSAGWRRPEPTPVRRFPAASPGRGGIGVSGIAMCLSPLVRPNPKPAADAGFSGDLRCGTEATGRRNRRQRRQVPTGEGALGPSRSRKLADIGRFR</sequence>
<reference evidence="2" key="1">
    <citation type="journal article" date="2023" name="GigaByte">
        <title>Genome assembly of the bearded iris, Iris pallida Lam.</title>
        <authorList>
            <person name="Bruccoleri R.E."/>
            <person name="Oakeley E.J."/>
            <person name="Faust A.M.E."/>
            <person name="Altorfer M."/>
            <person name="Dessus-Babus S."/>
            <person name="Burckhardt D."/>
            <person name="Oertli M."/>
            <person name="Naumann U."/>
            <person name="Petersen F."/>
            <person name="Wong J."/>
        </authorList>
    </citation>
    <scope>NUCLEOTIDE SEQUENCE</scope>
    <source>
        <strain evidence="2">GSM-AAB239-AS_SAM_17_03QT</strain>
    </source>
</reference>
<gene>
    <name evidence="2" type="ORF">M6B38_353120</name>
</gene>
<proteinExistence type="predicted"/>
<dbReference type="EMBL" id="JANAVB010017398">
    <property type="protein sequence ID" value="KAJ6830614.1"/>
    <property type="molecule type" value="Genomic_DNA"/>
</dbReference>
<dbReference type="PANTHER" id="PTHR35486">
    <property type="entry name" value="EXPRESSED PROTEIN"/>
    <property type="match status" value="1"/>
</dbReference>
<evidence type="ECO:0000313" key="3">
    <source>
        <dbReference type="Proteomes" id="UP001140949"/>
    </source>
</evidence>
<keyword evidence="3" id="KW-1185">Reference proteome</keyword>
<dbReference type="Proteomes" id="UP001140949">
    <property type="component" value="Unassembled WGS sequence"/>
</dbReference>
<organism evidence="2 3">
    <name type="scientific">Iris pallida</name>
    <name type="common">Sweet iris</name>
    <dbReference type="NCBI Taxonomy" id="29817"/>
    <lineage>
        <taxon>Eukaryota</taxon>
        <taxon>Viridiplantae</taxon>
        <taxon>Streptophyta</taxon>
        <taxon>Embryophyta</taxon>
        <taxon>Tracheophyta</taxon>
        <taxon>Spermatophyta</taxon>
        <taxon>Magnoliopsida</taxon>
        <taxon>Liliopsida</taxon>
        <taxon>Asparagales</taxon>
        <taxon>Iridaceae</taxon>
        <taxon>Iridoideae</taxon>
        <taxon>Irideae</taxon>
        <taxon>Iris</taxon>
    </lineage>
</organism>
<feature type="region of interest" description="Disordered" evidence="1">
    <location>
        <begin position="212"/>
        <end position="262"/>
    </location>
</feature>
<evidence type="ECO:0000313" key="2">
    <source>
        <dbReference type="EMBL" id="KAJ6830614.1"/>
    </source>
</evidence>
<feature type="region of interest" description="Disordered" evidence="1">
    <location>
        <begin position="155"/>
        <end position="188"/>
    </location>
</feature>
<dbReference type="AlphaFoldDB" id="A0AAX6GPW5"/>
<protein>
    <submittedName>
        <fullName evidence="2">Uncharacterized protein</fullName>
    </submittedName>
</protein>
<accession>A0AAX6GPW5</accession>
<feature type="compositionally biased region" description="Polar residues" evidence="1">
    <location>
        <begin position="159"/>
        <end position="169"/>
    </location>
</feature>
<dbReference type="PANTHER" id="PTHR35486:SF1">
    <property type="entry name" value="OS02G0689500 PROTEIN"/>
    <property type="match status" value="1"/>
</dbReference>
<comment type="caution">
    <text evidence="2">The sequence shown here is derived from an EMBL/GenBank/DDBJ whole genome shotgun (WGS) entry which is preliminary data.</text>
</comment>